<feature type="signal peptide" evidence="5">
    <location>
        <begin position="1"/>
        <end position="19"/>
    </location>
</feature>
<feature type="compositionally biased region" description="Basic and acidic residues" evidence="4">
    <location>
        <begin position="59"/>
        <end position="70"/>
    </location>
</feature>
<evidence type="ECO:0000313" key="7">
    <source>
        <dbReference type="EMBL" id="KAK9540817.1"/>
    </source>
</evidence>
<dbReference type="EMBL" id="JBCEZU010000013">
    <property type="protein sequence ID" value="KAK9540817.1"/>
    <property type="molecule type" value="Genomic_DNA"/>
</dbReference>
<evidence type="ECO:0000256" key="2">
    <source>
        <dbReference type="ARBA" id="ARBA00022638"/>
    </source>
</evidence>
<feature type="region of interest" description="Disordered" evidence="4">
    <location>
        <begin position="56"/>
        <end position="97"/>
    </location>
</feature>
<evidence type="ECO:0000256" key="1">
    <source>
        <dbReference type="ARBA" id="ARBA00012732"/>
    </source>
</evidence>
<evidence type="ECO:0000259" key="6">
    <source>
        <dbReference type="PROSITE" id="PS00128"/>
    </source>
</evidence>
<dbReference type="Proteomes" id="UP001488805">
    <property type="component" value="Unassembled WGS sequence"/>
</dbReference>
<comment type="caution">
    <text evidence="7">The sequence shown here is derived from an EMBL/GenBank/DDBJ whole genome shotgun (WGS) entry which is preliminary data.</text>
</comment>
<evidence type="ECO:0000256" key="4">
    <source>
        <dbReference type="SAM" id="MobiDB-lite"/>
    </source>
</evidence>
<dbReference type="SUPFAM" id="SSF53955">
    <property type="entry name" value="Lysozyme-like"/>
    <property type="match status" value="1"/>
</dbReference>
<protein>
    <recommendedName>
        <fullName evidence="1">lysozyme</fullName>
        <ecNumber evidence="1">3.2.1.17</ecNumber>
    </recommendedName>
</protein>
<dbReference type="Gene3D" id="1.10.530.10">
    <property type="match status" value="1"/>
</dbReference>
<dbReference type="GO" id="GO:0003796">
    <property type="term" value="F:lysozyme activity"/>
    <property type="evidence" value="ECO:0007669"/>
    <property type="project" value="UniProtKB-EC"/>
</dbReference>
<reference evidence="7 8" key="1">
    <citation type="journal article" date="2024" name="Genome Biol. Evol.">
        <title>Chromosome-level genome assembly of the viviparous eelpout Zoarces viviparus.</title>
        <authorList>
            <person name="Fuhrmann N."/>
            <person name="Brasseur M.V."/>
            <person name="Bakowski C.E."/>
            <person name="Podsiadlowski L."/>
            <person name="Prost S."/>
            <person name="Krehenwinkel H."/>
            <person name="Mayer C."/>
        </authorList>
    </citation>
    <scope>NUCLEOTIDE SEQUENCE [LARGE SCALE GENOMIC DNA]</scope>
    <source>
        <strain evidence="7">NO-MEL_2022_Ind0_liver</strain>
    </source>
</reference>
<accession>A0AAW1G0W7</accession>
<keyword evidence="8" id="KW-1185">Reference proteome</keyword>
<keyword evidence="3" id="KW-1015">Disulfide bond</keyword>
<organism evidence="7 8">
    <name type="scientific">Zoarces viviparus</name>
    <name type="common">Viviparous eelpout</name>
    <name type="synonym">Blennius viviparus</name>
    <dbReference type="NCBI Taxonomy" id="48416"/>
    <lineage>
        <taxon>Eukaryota</taxon>
        <taxon>Metazoa</taxon>
        <taxon>Chordata</taxon>
        <taxon>Craniata</taxon>
        <taxon>Vertebrata</taxon>
        <taxon>Euteleostomi</taxon>
        <taxon>Actinopterygii</taxon>
        <taxon>Neopterygii</taxon>
        <taxon>Teleostei</taxon>
        <taxon>Neoteleostei</taxon>
        <taxon>Acanthomorphata</taxon>
        <taxon>Eupercaria</taxon>
        <taxon>Perciformes</taxon>
        <taxon>Cottioidei</taxon>
        <taxon>Zoarcales</taxon>
        <taxon>Zoarcidae</taxon>
        <taxon>Zoarcinae</taxon>
        <taxon>Zoarces</taxon>
    </lineage>
</organism>
<keyword evidence="5" id="KW-0732">Signal</keyword>
<dbReference type="PROSITE" id="PS51348">
    <property type="entry name" value="GLYCOSYL_HYDROL_F22_2"/>
    <property type="match status" value="1"/>
</dbReference>
<dbReference type="InterPro" id="IPR001916">
    <property type="entry name" value="Glyco_hydro_22"/>
</dbReference>
<keyword evidence="2" id="KW-0929">Antimicrobial</keyword>
<evidence type="ECO:0000313" key="8">
    <source>
        <dbReference type="Proteomes" id="UP001488805"/>
    </source>
</evidence>
<dbReference type="GO" id="GO:0042742">
    <property type="term" value="P:defense response to bacterium"/>
    <property type="evidence" value="ECO:0007669"/>
    <property type="project" value="UniProtKB-KW"/>
</dbReference>
<name>A0AAW1G0W7_ZOAVI</name>
<dbReference type="Pfam" id="PF00062">
    <property type="entry name" value="Lys"/>
    <property type="match status" value="1"/>
</dbReference>
<dbReference type="PANTHER" id="PTHR11407">
    <property type="entry name" value="LYSOZYME C"/>
    <property type="match status" value="1"/>
</dbReference>
<gene>
    <name evidence="7" type="ORF">VZT92_003243</name>
</gene>
<dbReference type="InterPro" id="IPR019799">
    <property type="entry name" value="Glyco_hydro_22_CS"/>
</dbReference>
<evidence type="ECO:0000256" key="3">
    <source>
        <dbReference type="ARBA" id="ARBA00023157"/>
    </source>
</evidence>
<dbReference type="GO" id="GO:0031640">
    <property type="term" value="P:killing of cells of another organism"/>
    <property type="evidence" value="ECO:0007669"/>
    <property type="project" value="UniProtKB-KW"/>
</dbReference>
<dbReference type="SMART" id="SM00263">
    <property type="entry name" value="LYZ1"/>
    <property type="match status" value="1"/>
</dbReference>
<dbReference type="PANTHER" id="PTHR11407:SF63">
    <property type="entry name" value="LYSOZYME C"/>
    <property type="match status" value="1"/>
</dbReference>
<feature type="chain" id="PRO_5043508730" description="lysozyme" evidence="5">
    <location>
        <begin position="20"/>
        <end position="176"/>
    </location>
</feature>
<dbReference type="PROSITE" id="PS00128">
    <property type="entry name" value="GLYCOSYL_HYDROL_F22_1"/>
    <property type="match status" value="1"/>
</dbReference>
<evidence type="ECO:0000256" key="5">
    <source>
        <dbReference type="SAM" id="SignalP"/>
    </source>
</evidence>
<feature type="domain" description="Glycosyl hydrolases family 22 (GH22)" evidence="6">
    <location>
        <begin position="126"/>
        <end position="144"/>
    </location>
</feature>
<sequence>MRVLVALLLSVLGCSPAEGRLLSKCDLKNELVNLDSNFVAKIVYYVEQKSGFNTSAVTHETDDRSRRAKDGGTVLPHSVTPRSAKMSPRPSGPPHQDEEVPTFYGLFQLSNLLACSDGTTPSPDICSMDCNDFIDDDISDDLKCLLKVHAAFMYRGIYRECGNKPSDYLVECEPKL</sequence>
<keyword evidence="2" id="KW-0081">Bacteriolytic enzyme</keyword>
<dbReference type="InterPro" id="IPR023346">
    <property type="entry name" value="Lysozyme-like_dom_sf"/>
</dbReference>
<dbReference type="EC" id="3.2.1.17" evidence="1"/>
<dbReference type="AlphaFoldDB" id="A0AAW1G0W7"/>
<proteinExistence type="predicted"/>